<protein>
    <submittedName>
        <fullName evidence="3">Uncharacterized protein</fullName>
    </submittedName>
</protein>
<dbReference type="AlphaFoldDB" id="A0A139A9Q6"/>
<keyword evidence="2" id="KW-1133">Transmembrane helix</keyword>
<dbReference type="PANTHER" id="PTHR34292:SF2">
    <property type="entry name" value="OUTER SPORE WALL PROTEIN LDS1"/>
    <property type="match status" value="1"/>
</dbReference>
<keyword evidence="4" id="KW-1185">Reference proteome</keyword>
<feature type="compositionally biased region" description="Low complexity" evidence="1">
    <location>
        <begin position="88"/>
        <end position="99"/>
    </location>
</feature>
<feature type="region of interest" description="Disordered" evidence="1">
    <location>
        <begin position="772"/>
        <end position="793"/>
    </location>
</feature>
<dbReference type="InterPro" id="IPR052786">
    <property type="entry name" value="Spore_wall_assembly"/>
</dbReference>
<evidence type="ECO:0000256" key="1">
    <source>
        <dbReference type="SAM" id="MobiDB-lite"/>
    </source>
</evidence>
<gene>
    <name evidence="3" type="ORF">M427DRAFT_136740</name>
</gene>
<feature type="compositionally biased region" description="Pro residues" evidence="1">
    <location>
        <begin position="323"/>
        <end position="337"/>
    </location>
</feature>
<feature type="compositionally biased region" description="Polar residues" evidence="1">
    <location>
        <begin position="367"/>
        <end position="378"/>
    </location>
</feature>
<feature type="region of interest" description="Disordered" evidence="1">
    <location>
        <begin position="1"/>
        <end position="103"/>
    </location>
</feature>
<dbReference type="PANTHER" id="PTHR34292">
    <property type="entry name" value="OUTER SPORE WALL PROTEIN LDS1"/>
    <property type="match status" value="1"/>
</dbReference>
<accession>A0A139A9Q6</accession>
<name>A0A139A9Q6_GONPJ</name>
<dbReference type="Proteomes" id="UP000070544">
    <property type="component" value="Unassembled WGS sequence"/>
</dbReference>
<feature type="transmembrane region" description="Helical" evidence="2">
    <location>
        <begin position="194"/>
        <end position="213"/>
    </location>
</feature>
<organism evidence="3 4">
    <name type="scientific">Gonapodya prolifera (strain JEL478)</name>
    <name type="common">Monoblepharis prolifera</name>
    <dbReference type="NCBI Taxonomy" id="1344416"/>
    <lineage>
        <taxon>Eukaryota</taxon>
        <taxon>Fungi</taxon>
        <taxon>Fungi incertae sedis</taxon>
        <taxon>Chytridiomycota</taxon>
        <taxon>Chytridiomycota incertae sedis</taxon>
        <taxon>Monoblepharidomycetes</taxon>
        <taxon>Monoblepharidales</taxon>
        <taxon>Gonapodyaceae</taxon>
        <taxon>Gonapodya</taxon>
    </lineage>
</organism>
<evidence type="ECO:0000313" key="4">
    <source>
        <dbReference type="Proteomes" id="UP000070544"/>
    </source>
</evidence>
<feature type="transmembrane region" description="Helical" evidence="2">
    <location>
        <begin position="134"/>
        <end position="157"/>
    </location>
</feature>
<evidence type="ECO:0000256" key="2">
    <source>
        <dbReference type="SAM" id="Phobius"/>
    </source>
</evidence>
<feature type="compositionally biased region" description="Polar residues" evidence="1">
    <location>
        <begin position="276"/>
        <end position="289"/>
    </location>
</feature>
<keyword evidence="2" id="KW-0472">Membrane</keyword>
<evidence type="ECO:0000313" key="3">
    <source>
        <dbReference type="EMBL" id="KXS13133.1"/>
    </source>
</evidence>
<feature type="transmembrane region" description="Helical" evidence="2">
    <location>
        <begin position="513"/>
        <end position="534"/>
    </location>
</feature>
<feature type="compositionally biased region" description="Basic and acidic residues" evidence="1">
    <location>
        <begin position="666"/>
        <end position="680"/>
    </location>
</feature>
<feature type="transmembrane region" description="Helical" evidence="2">
    <location>
        <begin position="482"/>
        <end position="501"/>
    </location>
</feature>
<sequence length="812" mass="89561">MTHDPPDALSDRAAPRETRADSGISLMTAQGDTVADDGSNVPEHNGPEVSPKKADNSTQKRKSGDVSDSTPTARRASASSLPGLPDVAATKQPTSSQTASPPPSRIRIPGLLYPFIAVHYSISHKERLLHAVRLRASVAFVVATCAVVVFAVPFVVWTARWQWQLLLDFLELITDNFVWDLVLSHFLPRPRVSFLTLLYLLSWEVTFVTRLATSFASDPIRRKLFEVVLSDSGGVVKRRTDREKTATAPWFASWTSVDGIARRLRDSTGRFDQTSRVRSKTTSGYSTGFASEVSVDRDRSEIASIDDSPARAGATSDLRDPDSPSPAPRLVVPPPPALIHSPHTAPPRTRASRTHTRQKSHEALLAPSSSATGSLNTSHGRRNSHALRYHPYIFPTSSVSEPGAGGDKQNLHPLTSTSTPWERRILRKALETYAGEDEDTADEGLAIRGGSSASAKYLGSASEMDVPVDVPVKTSPLWRRTLRAALGTLWSLILALFHIAFPPAHKPEAHPPLFHSFVWTLFMALYNPVGLHFYPYRTGYSYEKVSGERFNKTLVLWCTVWLCAIPVVGTPIHLFSLSIPTALHHLTAHLRAKRLRRRERERYVRHRFWDYLGFGLACVLGRLATGWLPGAEAVWEIFCGVGAALLAGEWEKEERRLIELRASSLGRDEGKSGEETEEARSSSSTGRGVHVSGGDSSSFGTDRPSLSFSSRAMTDDAEHDYDPAMDLSFMSGGSVDASFMTELGEDHGFRESSVYEMGASVFGESLDRAVAPTEIPAPSGEWNESTPRRRKREKIDSLRFLTELEQWTDDED</sequence>
<feature type="region of interest" description="Disordered" evidence="1">
    <location>
        <begin position="271"/>
        <end position="384"/>
    </location>
</feature>
<feature type="compositionally biased region" description="Polar residues" evidence="1">
    <location>
        <begin position="694"/>
        <end position="708"/>
    </location>
</feature>
<proteinExistence type="predicted"/>
<keyword evidence="2" id="KW-0812">Transmembrane</keyword>
<reference evidence="3 4" key="1">
    <citation type="journal article" date="2015" name="Genome Biol. Evol.">
        <title>Phylogenomic analyses indicate that early fungi evolved digesting cell walls of algal ancestors of land plants.</title>
        <authorList>
            <person name="Chang Y."/>
            <person name="Wang S."/>
            <person name="Sekimoto S."/>
            <person name="Aerts A.L."/>
            <person name="Choi C."/>
            <person name="Clum A."/>
            <person name="LaButti K.M."/>
            <person name="Lindquist E.A."/>
            <person name="Yee Ngan C."/>
            <person name="Ohm R.A."/>
            <person name="Salamov A.A."/>
            <person name="Grigoriev I.V."/>
            <person name="Spatafora J.W."/>
            <person name="Berbee M.L."/>
        </authorList>
    </citation>
    <scope>NUCLEOTIDE SEQUENCE [LARGE SCALE GENOMIC DNA]</scope>
    <source>
        <strain evidence="3 4">JEL478</strain>
    </source>
</reference>
<feature type="transmembrane region" description="Helical" evidence="2">
    <location>
        <begin position="554"/>
        <end position="587"/>
    </location>
</feature>
<feature type="region of interest" description="Disordered" evidence="1">
    <location>
        <begin position="666"/>
        <end position="708"/>
    </location>
</feature>
<dbReference type="EMBL" id="KQ965781">
    <property type="protein sequence ID" value="KXS13133.1"/>
    <property type="molecule type" value="Genomic_DNA"/>
</dbReference>
<feature type="compositionally biased region" description="Basic and acidic residues" evidence="1">
    <location>
        <begin position="1"/>
        <end position="20"/>
    </location>
</feature>